<proteinExistence type="predicted"/>
<organism evidence="1 2">
    <name type="scientific">Nesidiocoris tenuis</name>
    <dbReference type="NCBI Taxonomy" id="355587"/>
    <lineage>
        <taxon>Eukaryota</taxon>
        <taxon>Metazoa</taxon>
        <taxon>Ecdysozoa</taxon>
        <taxon>Arthropoda</taxon>
        <taxon>Hexapoda</taxon>
        <taxon>Insecta</taxon>
        <taxon>Pterygota</taxon>
        <taxon>Neoptera</taxon>
        <taxon>Paraneoptera</taxon>
        <taxon>Hemiptera</taxon>
        <taxon>Heteroptera</taxon>
        <taxon>Panheteroptera</taxon>
        <taxon>Cimicomorpha</taxon>
        <taxon>Miridae</taxon>
        <taxon>Dicyphina</taxon>
        <taxon>Nesidiocoris</taxon>
    </lineage>
</organism>
<dbReference type="Proteomes" id="UP000479000">
    <property type="component" value="Unassembled WGS sequence"/>
</dbReference>
<sequence>MIKMRFTMKVVIRVWIRIKMMVWIMIWMDAGNLRLRTLAIMRNVLTEQCTRIVLRLTESKIGFPTIPWKSTQCGKDSKCSLKHTNTNTFSSTDHIALTKNHNRSASRLSFSKKQLSLLRQLVAERNDGEDSLSLKKTKSCDPPSATTRSWQRLYYISEVIFLEHTLFQAQLMMVNRGYKLKNISKPLAGLRE</sequence>
<keyword evidence="2" id="KW-1185">Reference proteome</keyword>
<dbReference type="AlphaFoldDB" id="A0A6H5G6J0"/>
<evidence type="ECO:0000313" key="1">
    <source>
        <dbReference type="EMBL" id="CAA9998380.1"/>
    </source>
</evidence>
<accession>A0A6H5G6J0</accession>
<reference evidence="1 2" key="1">
    <citation type="submission" date="2020-02" db="EMBL/GenBank/DDBJ databases">
        <authorList>
            <person name="Ferguson B K."/>
        </authorList>
    </citation>
    <scope>NUCLEOTIDE SEQUENCE [LARGE SCALE GENOMIC DNA]</scope>
</reference>
<gene>
    <name evidence="1" type="ORF">NTEN_LOCUS4663</name>
</gene>
<dbReference type="EMBL" id="CADCXU010007005">
    <property type="protein sequence ID" value="CAA9998380.1"/>
    <property type="molecule type" value="Genomic_DNA"/>
</dbReference>
<name>A0A6H5G6J0_9HEMI</name>
<protein>
    <submittedName>
        <fullName evidence="1">Uncharacterized protein</fullName>
    </submittedName>
</protein>
<evidence type="ECO:0000313" key="2">
    <source>
        <dbReference type="Proteomes" id="UP000479000"/>
    </source>
</evidence>